<accession>A0A4R7PWX3</accession>
<reference evidence="2 3" key="1">
    <citation type="submission" date="2019-03" db="EMBL/GenBank/DDBJ databases">
        <title>Genomic Encyclopedia of Archaeal and Bacterial Type Strains, Phase II (KMG-II): from individual species to whole genera.</title>
        <authorList>
            <person name="Goeker M."/>
        </authorList>
    </citation>
    <scope>NUCLEOTIDE SEQUENCE [LARGE SCALE GENOMIC DNA]</scope>
    <source>
        <strain evidence="2 3">DSM 28135</strain>
    </source>
</reference>
<dbReference type="PANTHER" id="PTHR30283:SF4">
    <property type="entry name" value="PEROXIDE STRESS RESISTANCE PROTEIN YAAA"/>
    <property type="match status" value="1"/>
</dbReference>
<dbReference type="EMBL" id="SOBW01000008">
    <property type="protein sequence ID" value="TDU39434.1"/>
    <property type="molecule type" value="Genomic_DNA"/>
</dbReference>
<name>A0A4R7PWX3_9FLAO</name>
<dbReference type="HAMAP" id="MF_00652">
    <property type="entry name" value="UPF0246"/>
    <property type="match status" value="1"/>
</dbReference>
<dbReference type="GO" id="GO:0005829">
    <property type="term" value="C:cytosol"/>
    <property type="evidence" value="ECO:0007669"/>
    <property type="project" value="TreeGrafter"/>
</dbReference>
<dbReference type="AlphaFoldDB" id="A0A4R7PWX3"/>
<dbReference type="Pfam" id="PF03883">
    <property type="entry name" value="H2O2_YaaD"/>
    <property type="match status" value="1"/>
</dbReference>
<gene>
    <name evidence="2" type="ORF">BXY82_1458</name>
</gene>
<comment type="similarity">
    <text evidence="1">Belongs to the UPF0246 family.</text>
</comment>
<dbReference type="NCBIfam" id="NF002542">
    <property type="entry name" value="PRK02101.1-3"/>
    <property type="match status" value="1"/>
</dbReference>
<comment type="caution">
    <text evidence="2">The sequence shown here is derived from an EMBL/GenBank/DDBJ whole genome shotgun (WGS) entry which is preliminary data.</text>
</comment>
<evidence type="ECO:0000256" key="1">
    <source>
        <dbReference type="HAMAP-Rule" id="MF_00652"/>
    </source>
</evidence>
<protein>
    <recommendedName>
        <fullName evidence="1">UPF0246 protein BXY82_1458</fullName>
    </recommendedName>
</protein>
<keyword evidence="3" id="KW-1185">Reference proteome</keyword>
<evidence type="ECO:0000313" key="2">
    <source>
        <dbReference type="EMBL" id="TDU39434.1"/>
    </source>
</evidence>
<evidence type="ECO:0000313" key="3">
    <source>
        <dbReference type="Proteomes" id="UP000294689"/>
    </source>
</evidence>
<organism evidence="2 3">
    <name type="scientific">Gelidibacter sediminis</name>
    <dbReference type="NCBI Taxonomy" id="1608710"/>
    <lineage>
        <taxon>Bacteria</taxon>
        <taxon>Pseudomonadati</taxon>
        <taxon>Bacteroidota</taxon>
        <taxon>Flavobacteriia</taxon>
        <taxon>Flavobacteriales</taxon>
        <taxon>Flavobacteriaceae</taxon>
        <taxon>Gelidibacter</taxon>
    </lineage>
</organism>
<dbReference type="Proteomes" id="UP000294689">
    <property type="component" value="Unassembled WGS sequence"/>
</dbReference>
<proteinExistence type="inferred from homology"/>
<dbReference type="GO" id="GO:0033194">
    <property type="term" value="P:response to hydroperoxide"/>
    <property type="evidence" value="ECO:0007669"/>
    <property type="project" value="TreeGrafter"/>
</dbReference>
<dbReference type="InterPro" id="IPR005583">
    <property type="entry name" value="YaaA"/>
</dbReference>
<dbReference type="PANTHER" id="PTHR30283">
    <property type="entry name" value="PEROXIDE STRESS RESPONSE PROTEIN YAAA"/>
    <property type="match status" value="1"/>
</dbReference>
<sequence>MSLLLSSRNFEYQKSYNLLIKKPAIAGITMKLVLSPAKSLDFDTKLPTEKHTQPEFLKQSERLNKLLKKKSVKALSELMSISKDLSQLNYERNQQWQLPFTKDNARPALYAFSGDVYRGLDAYTIPKSKIDKVQDTVRILSGLYGVLKPLDLIQPYRLEMGTKIGVGKDKNLYEYWKKDITNALNNELDDNEVFINLASVEYFKAIDKKALKVPVIDVDFKELKNGDYKTIGIFAKVARGLMTRYIIDTNAEHIEDLKGFDFENYRFHEKLSTEHKLVFTR</sequence>